<evidence type="ECO:0000313" key="2">
    <source>
        <dbReference type="EMBL" id="CAK0812847.1"/>
    </source>
</evidence>
<feature type="compositionally biased region" description="Acidic residues" evidence="1">
    <location>
        <begin position="288"/>
        <end position="297"/>
    </location>
</feature>
<dbReference type="EMBL" id="CAUYUJ010005239">
    <property type="protein sequence ID" value="CAK0812847.1"/>
    <property type="molecule type" value="Genomic_DNA"/>
</dbReference>
<evidence type="ECO:0000313" key="3">
    <source>
        <dbReference type="Proteomes" id="UP001189429"/>
    </source>
</evidence>
<name>A0ABN9R4X2_9DINO</name>
<keyword evidence="3" id="KW-1185">Reference proteome</keyword>
<feature type="region of interest" description="Disordered" evidence="1">
    <location>
        <begin position="1123"/>
        <end position="1170"/>
    </location>
</feature>
<accession>A0ABN9R4X2</accession>
<sequence length="1200" mass="132385">MGKSAAGGKKAVAKHSIKKKVTWAEEILAAPPRTCEACKQTSQDMDRHGDGTRRVKWSKAERSRTTGEVYLTGSECHLCFDMRRRFFDGCSFETLQAQRKDCPSLDARCEALRKDRCTKAGEFSHQEKKPVEQWVAELESEFCEAYEEGAFYTLQQFCKAHKIKCVDGDADDTLTRRIRKTWPDIEISRDARLKSVGVWYVNDPNPNRGNYKFRRGVKSEVQLQKRQKPVDDELAAEAIADIKKAKRIRGMAPAAAGHVGGRARDVDYDVAMLSDVSSDDGEQRAQLQDEEDSEEGEAASAICSGGGAAGGRAASAAATPRSKCSLPPSNTVEPIGEDGESDGDCRRPPRSGRPEAQAWRNLNYLWERARPTPQESATQRFEKVMERAREHHSAEKEWTQRPKSRIHDATVNALAKSAREMARFTGDDDCSAESEQAGMVIKEISARRIFFEEIRGKTVDVAKRTITSAEHQVMVGCSVSLRSQIIQQACFTLATSEPPLMIKFAMCPRAPAPEGDSQPVEWPRVETLCLGLLWETASCKAGAIMADSLAVRTQAGLVTDMVERIVIESPSEATVLKRIADVKEYLGKEFQPFDFSVCDDAREPFTKASLFEQPYMDVSALVVAGDVLTCTREAKPVAGALRKMSRMMLSNIDAVSTRVRNLATAAGVRALSNSNVMKIAWDHLVELLASDGNLANADCVKEAAAAASQFKEKVLSIATGLKEPSGKSEDAYNAVVDVCQEEQQDISMKFCATCIVNADPSDFEDTVYAENMNMAKVVNAFMCNTLMSWFSVEDDTWDELYWVGNVLEYCAHFAPKSQAHLMDSGLKPAADQEVNDILGDNFMTFLHKLNHAWAGVQVATPLMSYVRRVVHSPFCYDAFLSVAKEFESKVPDGVKALLVSARSMKALERSFGWVKDGRQIGMIELTTALMDASTVTNDARELESFGKHENELIRVWRLALRDLTKPDVEEDIQQFLDKCSGLEEALNKWSFKGELAFLTSDGNDSAWAAMIRRFETFIATTPTSERICEFLVSNVSMLKWADDKEMSVVRSLSEYSANRSSLALKLGSALSEMVLANCINAAPACALQRSLELTAGILPKRFNAKLQDLNQALQDRVAAVLARPPDTSGEKSHISVGGTDFSSIAGGSAGPSKSTAAPASDRPTLKKKGSQALQLIGDWEFGARGFSDHSREDEDRKEDE</sequence>
<dbReference type="Proteomes" id="UP001189429">
    <property type="component" value="Unassembled WGS sequence"/>
</dbReference>
<organism evidence="2 3">
    <name type="scientific">Prorocentrum cordatum</name>
    <dbReference type="NCBI Taxonomy" id="2364126"/>
    <lineage>
        <taxon>Eukaryota</taxon>
        <taxon>Sar</taxon>
        <taxon>Alveolata</taxon>
        <taxon>Dinophyceae</taxon>
        <taxon>Prorocentrales</taxon>
        <taxon>Prorocentraceae</taxon>
        <taxon>Prorocentrum</taxon>
    </lineage>
</organism>
<proteinExistence type="predicted"/>
<gene>
    <name evidence="2" type="ORF">PCOR1329_LOCUS17002</name>
</gene>
<protein>
    <submittedName>
        <fullName evidence="2">Uncharacterized protein</fullName>
    </submittedName>
</protein>
<comment type="caution">
    <text evidence="2">The sequence shown here is derived from an EMBL/GenBank/DDBJ whole genome shotgun (WGS) entry which is preliminary data.</text>
</comment>
<feature type="region of interest" description="Disordered" evidence="1">
    <location>
        <begin position="275"/>
        <end position="356"/>
    </location>
</feature>
<evidence type="ECO:0000256" key="1">
    <source>
        <dbReference type="SAM" id="MobiDB-lite"/>
    </source>
</evidence>
<reference evidence="2" key="1">
    <citation type="submission" date="2023-10" db="EMBL/GenBank/DDBJ databases">
        <authorList>
            <person name="Chen Y."/>
            <person name="Shah S."/>
            <person name="Dougan E. K."/>
            <person name="Thang M."/>
            <person name="Chan C."/>
        </authorList>
    </citation>
    <scope>NUCLEOTIDE SEQUENCE [LARGE SCALE GENOMIC DNA]</scope>
</reference>